<feature type="region of interest" description="Disordered" evidence="1">
    <location>
        <begin position="279"/>
        <end position="352"/>
    </location>
</feature>
<gene>
    <name evidence="4" type="ORF">PHMEG_0008649</name>
</gene>
<keyword evidence="2" id="KW-0812">Transmembrane</keyword>
<keyword evidence="5" id="KW-1185">Reference proteome</keyword>
<sequence>MAHGSVVHVLALFLLVSVVIFRGTDANSEAGAASSSSECCNTCIGKTSSTPYSYDPVVFNDCTKVTGGVCCFDCGSLGDPQYGDTVSYGDDGVTAVIKTGSYISFTWSGVENVTYVSLKTGQKKTVTPTSSDTPAEKKSDTFLICAKAAGTIYFRGWGSDSCREASPEHTVTVEAGDSSASTCNANDVKVDIPASSSGSKTAGSSSVAADETVDSCNAQRASVQVVDGVQTCVCVSDWTNPPECDRWPVWKWLVTIGGGLATLFSIALSVRAFAQSRKKKQEEEENYQMALAPKKHEEDYKENLAPMGTKSDVGPLDLTPESGYHGAAMTPSKEAERTPGGTRKPDERLFSL</sequence>
<name>A0A225WJ03_9STRA</name>
<dbReference type="AlphaFoldDB" id="A0A225WJ03"/>
<organism evidence="4 5">
    <name type="scientific">Phytophthora megakarya</name>
    <dbReference type="NCBI Taxonomy" id="4795"/>
    <lineage>
        <taxon>Eukaryota</taxon>
        <taxon>Sar</taxon>
        <taxon>Stramenopiles</taxon>
        <taxon>Oomycota</taxon>
        <taxon>Peronosporomycetes</taxon>
        <taxon>Peronosporales</taxon>
        <taxon>Peronosporaceae</taxon>
        <taxon>Phytophthora</taxon>
    </lineage>
</organism>
<feature type="transmembrane region" description="Helical" evidence="2">
    <location>
        <begin position="249"/>
        <end position="270"/>
    </location>
</feature>
<evidence type="ECO:0008006" key="6">
    <source>
        <dbReference type="Google" id="ProtNLM"/>
    </source>
</evidence>
<feature type="chain" id="PRO_5012149512" description="Carbohydrate-binding protein" evidence="3">
    <location>
        <begin position="27"/>
        <end position="352"/>
    </location>
</feature>
<evidence type="ECO:0000256" key="1">
    <source>
        <dbReference type="SAM" id="MobiDB-lite"/>
    </source>
</evidence>
<comment type="caution">
    <text evidence="4">The sequence shown here is derived from an EMBL/GenBank/DDBJ whole genome shotgun (WGS) entry which is preliminary data.</text>
</comment>
<dbReference type="OrthoDB" id="67549at2759"/>
<feature type="compositionally biased region" description="Basic and acidic residues" evidence="1">
    <location>
        <begin position="333"/>
        <end position="352"/>
    </location>
</feature>
<keyword evidence="2" id="KW-1133">Transmembrane helix</keyword>
<dbReference type="Proteomes" id="UP000198211">
    <property type="component" value="Unassembled WGS sequence"/>
</dbReference>
<reference evidence="5" key="1">
    <citation type="submission" date="2017-03" db="EMBL/GenBank/DDBJ databases">
        <title>Phytopthora megakarya and P. palmivora, two closely related causual agents of cacao black pod achieved similar genome size and gene model numbers by different mechanisms.</title>
        <authorList>
            <person name="Ali S."/>
            <person name="Shao J."/>
            <person name="Larry D.J."/>
            <person name="Kronmiller B."/>
            <person name="Shen D."/>
            <person name="Strem M.D."/>
            <person name="Melnick R.L."/>
            <person name="Guiltinan M.J."/>
            <person name="Tyler B.M."/>
            <person name="Meinhardt L.W."/>
            <person name="Bailey B.A."/>
        </authorList>
    </citation>
    <scope>NUCLEOTIDE SEQUENCE [LARGE SCALE GENOMIC DNA]</scope>
    <source>
        <strain evidence="5">zdho120</strain>
    </source>
</reference>
<proteinExistence type="predicted"/>
<evidence type="ECO:0000313" key="5">
    <source>
        <dbReference type="Proteomes" id="UP000198211"/>
    </source>
</evidence>
<dbReference type="EMBL" id="NBNE01000757">
    <property type="protein sequence ID" value="OWZ17414.1"/>
    <property type="molecule type" value="Genomic_DNA"/>
</dbReference>
<keyword evidence="3" id="KW-0732">Signal</keyword>
<evidence type="ECO:0000256" key="3">
    <source>
        <dbReference type="SAM" id="SignalP"/>
    </source>
</evidence>
<evidence type="ECO:0000313" key="4">
    <source>
        <dbReference type="EMBL" id="OWZ17414.1"/>
    </source>
</evidence>
<keyword evidence="2" id="KW-0472">Membrane</keyword>
<feature type="signal peptide" evidence="3">
    <location>
        <begin position="1"/>
        <end position="26"/>
    </location>
</feature>
<evidence type="ECO:0000256" key="2">
    <source>
        <dbReference type="SAM" id="Phobius"/>
    </source>
</evidence>
<protein>
    <recommendedName>
        <fullName evidence="6">Carbohydrate-binding protein</fullName>
    </recommendedName>
</protein>
<accession>A0A225WJ03</accession>